<dbReference type="Proteomes" id="UP000199309">
    <property type="component" value="Unassembled WGS sequence"/>
</dbReference>
<dbReference type="InterPro" id="IPR000944">
    <property type="entry name" value="Tscrpt_reg_Rrf2"/>
</dbReference>
<dbReference type="PANTHER" id="PTHR33221:SF2">
    <property type="entry name" value="TRANSCRIPTIONAL REGULATOR"/>
    <property type="match status" value="1"/>
</dbReference>
<evidence type="ECO:0000313" key="1">
    <source>
        <dbReference type="EMBL" id="SDM54220.1"/>
    </source>
</evidence>
<evidence type="ECO:0000313" key="2">
    <source>
        <dbReference type="Proteomes" id="UP000199309"/>
    </source>
</evidence>
<accession>A0A1G9U2G6</accession>
<organism evidence="1 2">
    <name type="scientific">Megasphaera paucivorans</name>
    <dbReference type="NCBI Taxonomy" id="349095"/>
    <lineage>
        <taxon>Bacteria</taxon>
        <taxon>Bacillati</taxon>
        <taxon>Bacillota</taxon>
        <taxon>Negativicutes</taxon>
        <taxon>Veillonellales</taxon>
        <taxon>Veillonellaceae</taxon>
        <taxon>Megasphaera</taxon>
    </lineage>
</organism>
<dbReference type="GO" id="GO:0005829">
    <property type="term" value="C:cytosol"/>
    <property type="evidence" value="ECO:0007669"/>
    <property type="project" value="TreeGrafter"/>
</dbReference>
<dbReference type="NCBIfam" id="TIGR00738">
    <property type="entry name" value="rrf2_super"/>
    <property type="match status" value="1"/>
</dbReference>
<name>A0A1G9U2G6_9FIRM</name>
<dbReference type="PANTHER" id="PTHR33221">
    <property type="entry name" value="WINGED HELIX-TURN-HELIX TRANSCRIPTIONAL REGULATOR, RRF2 FAMILY"/>
    <property type="match status" value="1"/>
</dbReference>
<dbReference type="AlphaFoldDB" id="A0A1G9U2G6"/>
<dbReference type="Gene3D" id="1.10.10.10">
    <property type="entry name" value="Winged helix-like DNA-binding domain superfamily/Winged helix DNA-binding domain"/>
    <property type="match status" value="1"/>
</dbReference>
<proteinExistence type="predicted"/>
<dbReference type="PROSITE" id="PS51197">
    <property type="entry name" value="HTH_RRF2_2"/>
    <property type="match status" value="1"/>
</dbReference>
<protein>
    <submittedName>
        <fullName evidence="1">Transcriptional regulator, BadM/Rrf2 family</fullName>
    </submittedName>
</protein>
<keyword evidence="2" id="KW-1185">Reference proteome</keyword>
<dbReference type="Pfam" id="PF02082">
    <property type="entry name" value="Rrf2"/>
    <property type="match status" value="1"/>
</dbReference>
<sequence length="139" mass="15895">MLITKETDYALRILRSLADAGNTKTPIKEICDKELLPQQFVYKIAKKLAKAGIIELSRGVGGGCRLICDLHDISLLTLIAIMDADRPISACMQTNYHCPWREKYRQVCLVHTHLSHLQKEINEKLHSYSLYTILFDTHI</sequence>
<reference evidence="1 2" key="1">
    <citation type="submission" date="2016-10" db="EMBL/GenBank/DDBJ databases">
        <authorList>
            <person name="de Groot N.N."/>
        </authorList>
    </citation>
    <scope>NUCLEOTIDE SEQUENCE [LARGE SCALE GENOMIC DNA]</scope>
    <source>
        <strain evidence="1 2">DSM 16981</strain>
    </source>
</reference>
<gene>
    <name evidence="1" type="ORF">SAMN05660299_01093</name>
</gene>
<dbReference type="STRING" id="349095.SAMN05660299_01093"/>
<dbReference type="InterPro" id="IPR036388">
    <property type="entry name" value="WH-like_DNA-bd_sf"/>
</dbReference>
<dbReference type="EMBL" id="FNHQ01000008">
    <property type="protein sequence ID" value="SDM54220.1"/>
    <property type="molecule type" value="Genomic_DNA"/>
</dbReference>
<dbReference type="SUPFAM" id="SSF46785">
    <property type="entry name" value="Winged helix' DNA-binding domain"/>
    <property type="match status" value="1"/>
</dbReference>
<dbReference type="GO" id="GO:0003700">
    <property type="term" value="F:DNA-binding transcription factor activity"/>
    <property type="evidence" value="ECO:0007669"/>
    <property type="project" value="TreeGrafter"/>
</dbReference>
<dbReference type="InterPro" id="IPR036390">
    <property type="entry name" value="WH_DNA-bd_sf"/>
</dbReference>
<dbReference type="OrthoDB" id="9808360at2"/>
<dbReference type="RefSeq" id="WP_091648998.1">
    <property type="nucleotide sequence ID" value="NZ_FNHQ01000008.1"/>
</dbReference>